<accession>A0A7V4CH61</accession>
<dbReference type="InterPro" id="IPR017896">
    <property type="entry name" value="4Fe4S_Fe-S-bd"/>
</dbReference>
<dbReference type="EMBL" id="DTBX01000028">
    <property type="protein sequence ID" value="HGQ54993.1"/>
    <property type="molecule type" value="Genomic_DNA"/>
</dbReference>
<keyword evidence="1" id="KW-0004">4Fe-4S</keyword>
<protein>
    <submittedName>
        <fullName evidence="6">DUF362 domain-containing protein</fullName>
    </submittedName>
</protein>
<reference evidence="6" key="1">
    <citation type="journal article" date="2020" name="mSystems">
        <title>Genome- and Community-Level Interaction Insights into Carbon Utilization and Element Cycling Functions of Hydrothermarchaeota in Hydrothermal Sediment.</title>
        <authorList>
            <person name="Zhou Z."/>
            <person name="Liu Y."/>
            <person name="Xu W."/>
            <person name="Pan J."/>
            <person name="Luo Z.H."/>
            <person name="Li M."/>
        </authorList>
    </citation>
    <scope>NUCLEOTIDE SEQUENCE [LARGE SCALE GENOMIC DNA]</scope>
    <source>
        <strain evidence="6">SpSt-655</strain>
    </source>
</reference>
<evidence type="ECO:0000256" key="1">
    <source>
        <dbReference type="ARBA" id="ARBA00022485"/>
    </source>
</evidence>
<dbReference type="Pfam" id="PF04015">
    <property type="entry name" value="DUF362"/>
    <property type="match status" value="1"/>
</dbReference>
<feature type="domain" description="4Fe-4S ferredoxin-type" evidence="5">
    <location>
        <begin position="328"/>
        <end position="353"/>
    </location>
</feature>
<dbReference type="InterPro" id="IPR050157">
    <property type="entry name" value="PSI_iron-sulfur_center"/>
</dbReference>
<dbReference type="AlphaFoldDB" id="A0A7V4CH61"/>
<keyword evidence="3" id="KW-0408">Iron</keyword>
<sequence>MPKIKFYEGSYKDSDNLISQIFSDFPFDFKNKKVFIKPNLLSAHPPEKGVTTHPTIVKSICQYLLDKGAIIKVGDNPSLLSSDAFERIGNITQIKEVSFGFYTDISKNYKKIKTRIGELSISADILDCDILISVPKLKTHILTIFTIAIKNMFGIIVGNQKSQIHYQYPSPIDFSEALIDIYEIRKPDLTIVDGILAMEGNGPSQGNLRELNILVAGDNGYLLEWAIIGYLLDKNPLSIPYINIAKRKNLFNENDLVIEGNYNKVKDFKIPSQRIYYILNNILGKNLIKIIYHPFRYQRIKIDKNLCKLCLECVKICPNKALKLENKKIKYNKSLCISCFCCYEACPYSAIKI</sequence>
<dbReference type="SUPFAM" id="SSF54862">
    <property type="entry name" value="4Fe-4S ferredoxins"/>
    <property type="match status" value="1"/>
</dbReference>
<dbReference type="PANTHER" id="PTHR24960:SF79">
    <property type="entry name" value="PHOTOSYSTEM I IRON-SULFUR CENTER"/>
    <property type="match status" value="1"/>
</dbReference>
<evidence type="ECO:0000313" key="6">
    <source>
        <dbReference type="EMBL" id="HGQ54993.1"/>
    </source>
</evidence>
<dbReference type="PROSITE" id="PS51379">
    <property type="entry name" value="4FE4S_FER_2"/>
    <property type="match status" value="2"/>
</dbReference>
<dbReference type="InterPro" id="IPR017900">
    <property type="entry name" value="4Fe4S_Fe_S_CS"/>
</dbReference>
<name>A0A7V4CH61_UNCW3</name>
<dbReference type="InterPro" id="IPR007160">
    <property type="entry name" value="DUF362"/>
</dbReference>
<organism evidence="6">
    <name type="scientific">candidate division WOR-3 bacterium</name>
    <dbReference type="NCBI Taxonomy" id="2052148"/>
    <lineage>
        <taxon>Bacteria</taxon>
        <taxon>Bacteria division WOR-3</taxon>
    </lineage>
</organism>
<dbReference type="Gene3D" id="3.30.70.20">
    <property type="match status" value="1"/>
</dbReference>
<keyword evidence="4" id="KW-0411">Iron-sulfur</keyword>
<comment type="caution">
    <text evidence="6">The sequence shown here is derived from an EMBL/GenBank/DDBJ whole genome shotgun (WGS) entry which is preliminary data.</text>
</comment>
<evidence type="ECO:0000256" key="2">
    <source>
        <dbReference type="ARBA" id="ARBA00022723"/>
    </source>
</evidence>
<gene>
    <name evidence="6" type="ORF">ENU28_00835</name>
</gene>
<dbReference type="Pfam" id="PF13237">
    <property type="entry name" value="Fer4_10"/>
    <property type="match status" value="1"/>
</dbReference>
<evidence type="ECO:0000259" key="5">
    <source>
        <dbReference type="PROSITE" id="PS51379"/>
    </source>
</evidence>
<evidence type="ECO:0000256" key="3">
    <source>
        <dbReference type="ARBA" id="ARBA00023004"/>
    </source>
</evidence>
<evidence type="ECO:0000256" key="4">
    <source>
        <dbReference type="ARBA" id="ARBA00023014"/>
    </source>
</evidence>
<feature type="domain" description="4Fe-4S ferredoxin-type" evidence="5">
    <location>
        <begin position="298"/>
        <end position="327"/>
    </location>
</feature>
<dbReference type="PROSITE" id="PS00198">
    <property type="entry name" value="4FE4S_FER_1"/>
    <property type="match status" value="1"/>
</dbReference>
<dbReference type="GO" id="GO:0046872">
    <property type="term" value="F:metal ion binding"/>
    <property type="evidence" value="ECO:0007669"/>
    <property type="project" value="UniProtKB-KW"/>
</dbReference>
<keyword evidence="2" id="KW-0479">Metal-binding</keyword>
<dbReference type="PANTHER" id="PTHR24960">
    <property type="entry name" value="PHOTOSYSTEM I IRON-SULFUR CENTER-RELATED"/>
    <property type="match status" value="1"/>
</dbReference>
<proteinExistence type="predicted"/>
<dbReference type="GO" id="GO:0051539">
    <property type="term" value="F:4 iron, 4 sulfur cluster binding"/>
    <property type="evidence" value="ECO:0007669"/>
    <property type="project" value="UniProtKB-KW"/>
</dbReference>